<dbReference type="AlphaFoldDB" id="A0A1M5NV29"/>
<reference evidence="2 3" key="1">
    <citation type="submission" date="2016-11" db="EMBL/GenBank/DDBJ databases">
        <authorList>
            <person name="Jaros S."/>
            <person name="Januszkiewicz K."/>
            <person name="Wedrychowicz H."/>
        </authorList>
    </citation>
    <scope>NUCLEOTIDE SEQUENCE [LARGE SCALE GENOMIC DNA]</scope>
    <source>
        <strain evidence="2 3">DSM 16917</strain>
    </source>
</reference>
<dbReference type="InterPro" id="IPR029052">
    <property type="entry name" value="Metallo-depent_PP-like"/>
</dbReference>
<dbReference type="GO" id="GO:0008803">
    <property type="term" value="F:bis(5'-nucleosyl)-tetraphosphatase (symmetrical) activity"/>
    <property type="evidence" value="ECO:0007669"/>
    <property type="project" value="TreeGrafter"/>
</dbReference>
<dbReference type="GO" id="GO:0110154">
    <property type="term" value="P:RNA decapping"/>
    <property type="evidence" value="ECO:0007669"/>
    <property type="project" value="TreeGrafter"/>
</dbReference>
<protein>
    <submittedName>
        <fullName evidence="2">Serine/threonine protein phosphatase 1</fullName>
    </submittedName>
</protein>
<name>A0A1M5NV29_9GAMM</name>
<dbReference type="EMBL" id="FQXG01000001">
    <property type="protein sequence ID" value="SHG93357.1"/>
    <property type="molecule type" value="Genomic_DNA"/>
</dbReference>
<dbReference type="PANTHER" id="PTHR42850">
    <property type="entry name" value="METALLOPHOSPHOESTERASE"/>
    <property type="match status" value="1"/>
</dbReference>
<dbReference type="RefSeq" id="WP_067658390.1">
    <property type="nucleotide sequence ID" value="NZ_FQXG01000001.1"/>
</dbReference>
<evidence type="ECO:0000313" key="3">
    <source>
        <dbReference type="Proteomes" id="UP000184268"/>
    </source>
</evidence>
<sequence>MSGSHFAQLTCQGRAFFVGDLHGEFGQLQRLLRQQGFDPSAGDRVFSVGDLLDRGPDNLNCLRLLQEPWFHAVQGNHEAMLVGAMAGDHKLRDLWLTAGGDWFDELTPEQQDEVISLTQHKVKALPLVLEVALPRLNAKIGVLHAESPCDSWNGLKKQAKRGLDERQQAICQWSRETLGKMARGVYPDRLSGIDALVLGHTPQPILRSHGNRVWLDTGAGYPKGHLSVLSDEQVLEILR</sequence>
<gene>
    <name evidence="2" type="ORF">SAMN02745129_1188</name>
</gene>
<accession>A0A1M5NV29</accession>
<proteinExistence type="predicted"/>
<dbReference type="Proteomes" id="UP000184268">
    <property type="component" value="Unassembled WGS sequence"/>
</dbReference>
<evidence type="ECO:0000313" key="2">
    <source>
        <dbReference type="EMBL" id="SHG93357.1"/>
    </source>
</evidence>
<dbReference type="Gene3D" id="3.60.21.10">
    <property type="match status" value="1"/>
</dbReference>
<dbReference type="STRING" id="299255.SAMN02745129_1188"/>
<evidence type="ECO:0000259" key="1">
    <source>
        <dbReference type="Pfam" id="PF00149"/>
    </source>
</evidence>
<dbReference type="InterPro" id="IPR004843">
    <property type="entry name" value="Calcineurin-like_PHP"/>
</dbReference>
<feature type="domain" description="Calcineurin-like phosphoesterase" evidence="1">
    <location>
        <begin position="16"/>
        <end position="204"/>
    </location>
</feature>
<dbReference type="GO" id="GO:0016791">
    <property type="term" value="F:phosphatase activity"/>
    <property type="evidence" value="ECO:0007669"/>
    <property type="project" value="TreeGrafter"/>
</dbReference>
<dbReference type="SUPFAM" id="SSF56300">
    <property type="entry name" value="Metallo-dependent phosphatases"/>
    <property type="match status" value="1"/>
</dbReference>
<dbReference type="PANTHER" id="PTHR42850:SF10">
    <property type="entry name" value="SERINE_THREONINE-PROTEIN PHOSPHATASE 1"/>
    <property type="match status" value="1"/>
</dbReference>
<keyword evidence="3" id="KW-1185">Reference proteome</keyword>
<dbReference type="OrthoDB" id="5296354at2"/>
<dbReference type="Pfam" id="PF00149">
    <property type="entry name" value="Metallophos"/>
    <property type="match status" value="1"/>
</dbReference>
<organism evidence="2 3">
    <name type="scientific">Ferrimonas marina</name>
    <dbReference type="NCBI Taxonomy" id="299255"/>
    <lineage>
        <taxon>Bacteria</taxon>
        <taxon>Pseudomonadati</taxon>
        <taxon>Pseudomonadota</taxon>
        <taxon>Gammaproteobacteria</taxon>
        <taxon>Alteromonadales</taxon>
        <taxon>Ferrimonadaceae</taxon>
        <taxon>Ferrimonas</taxon>
    </lineage>
</organism>
<dbReference type="InterPro" id="IPR050126">
    <property type="entry name" value="Ap4A_hydrolase"/>
</dbReference>
<dbReference type="GO" id="GO:0005737">
    <property type="term" value="C:cytoplasm"/>
    <property type="evidence" value="ECO:0007669"/>
    <property type="project" value="TreeGrafter"/>
</dbReference>